<sequence length="157" mass="18962">MIKNVIFDIQYNLNNKFVVAKSSKISDLINHFITTNEKNLKELRNLNIEKSDEMINDFIRFIEESNYNLVLINPFIELLQFLNNEKFINQFELDDIERLYDSLLKFKFIEYYIEASYFIWAVQDKKDKALKIAEIGLKLIEKKRCEMKELIYKIENE</sequence>
<name>A0A4Z1BDP0_9FLAO</name>
<gene>
    <name evidence="1" type="ORF">E4J94_15330</name>
</gene>
<dbReference type="OrthoDB" id="9856830at2"/>
<reference evidence="1 2" key="1">
    <citation type="submission" date="2019-03" db="EMBL/GenBank/DDBJ databases">
        <title>Empedobacter tilapiae sp. nov., isolated from an intestine of Nile tilapia Oreochromis niloticus.</title>
        <authorList>
            <person name="Kim Y.-O."/>
            <person name="Yoon J.-H."/>
        </authorList>
    </citation>
    <scope>NUCLEOTIDE SEQUENCE [LARGE SCALE GENOMIC DNA]</scope>
    <source>
        <strain evidence="1 2">MRS2</strain>
    </source>
</reference>
<keyword evidence="2" id="KW-1185">Reference proteome</keyword>
<evidence type="ECO:0000313" key="2">
    <source>
        <dbReference type="Proteomes" id="UP000297998"/>
    </source>
</evidence>
<organism evidence="1 2">
    <name type="scientific">Empedobacter tilapiae</name>
    <dbReference type="NCBI Taxonomy" id="2491114"/>
    <lineage>
        <taxon>Bacteria</taxon>
        <taxon>Pseudomonadati</taxon>
        <taxon>Bacteroidota</taxon>
        <taxon>Flavobacteriia</taxon>
        <taxon>Flavobacteriales</taxon>
        <taxon>Weeksellaceae</taxon>
        <taxon>Empedobacter</taxon>
    </lineage>
</organism>
<proteinExistence type="predicted"/>
<comment type="caution">
    <text evidence="1">The sequence shown here is derived from an EMBL/GenBank/DDBJ whole genome shotgun (WGS) entry which is preliminary data.</text>
</comment>
<dbReference type="EMBL" id="SRPE01000012">
    <property type="protein sequence ID" value="TGN23109.1"/>
    <property type="molecule type" value="Genomic_DNA"/>
</dbReference>
<dbReference type="Proteomes" id="UP000297998">
    <property type="component" value="Unassembled WGS sequence"/>
</dbReference>
<dbReference type="RefSeq" id="WP_135836666.1">
    <property type="nucleotide sequence ID" value="NZ_SRPE01000012.1"/>
</dbReference>
<dbReference type="AlphaFoldDB" id="A0A4Z1BDP0"/>
<evidence type="ECO:0000313" key="1">
    <source>
        <dbReference type="EMBL" id="TGN23109.1"/>
    </source>
</evidence>
<protein>
    <submittedName>
        <fullName evidence="1">Uncharacterized protein</fullName>
    </submittedName>
</protein>
<accession>A0A4Z1BDP0</accession>